<comment type="caution">
    <text evidence="8">The sequence shown here is derived from an EMBL/GenBank/DDBJ whole genome shotgun (WGS) entry which is preliminary data.</text>
</comment>
<evidence type="ECO:0000256" key="2">
    <source>
        <dbReference type="ARBA" id="ARBA00022603"/>
    </source>
</evidence>
<dbReference type="GO" id="GO:0160104">
    <property type="term" value="F:tRNA (guanine(26)-N2)-dimethyltransferase activity"/>
    <property type="evidence" value="ECO:0007669"/>
    <property type="project" value="UniProtKB-EC"/>
</dbReference>
<keyword evidence="1" id="KW-0820">tRNA-binding</keyword>
<gene>
    <name evidence="8" type="ORF">B1B_19601</name>
</gene>
<reference evidence="8" key="2">
    <citation type="journal article" date="2014" name="ISME J.">
        <title>Microbial stratification in low pH oxic and suboxic macroscopic growths along an acid mine drainage.</title>
        <authorList>
            <person name="Mendez-Garcia C."/>
            <person name="Mesa V."/>
            <person name="Sprenger R.R."/>
            <person name="Richter M."/>
            <person name="Diez M.S."/>
            <person name="Solano J."/>
            <person name="Bargiela R."/>
            <person name="Golyshina O.V."/>
            <person name="Manteca A."/>
            <person name="Ramos J.L."/>
            <person name="Gallego J.R."/>
            <person name="Llorente I."/>
            <person name="Martins Dos Santos V.A."/>
            <person name="Jensen O.N."/>
            <person name="Pelaez A.I."/>
            <person name="Sanchez J."/>
            <person name="Ferrer M."/>
        </authorList>
    </citation>
    <scope>NUCLEOTIDE SEQUENCE</scope>
</reference>
<dbReference type="InterPro" id="IPR002905">
    <property type="entry name" value="Trm1"/>
</dbReference>
<evidence type="ECO:0000256" key="3">
    <source>
        <dbReference type="ARBA" id="ARBA00022679"/>
    </source>
</evidence>
<keyword evidence="4" id="KW-0949">S-adenosyl-L-methionine</keyword>
<organism evidence="8">
    <name type="scientific">mine drainage metagenome</name>
    <dbReference type="NCBI Taxonomy" id="410659"/>
    <lineage>
        <taxon>unclassified sequences</taxon>
        <taxon>metagenomes</taxon>
        <taxon>ecological metagenomes</taxon>
    </lineage>
</organism>
<dbReference type="PANTHER" id="PTHR10631:SF3">
    <property type="entry name" value="TRNA (GUANINE(26)-N(2))-DIMETHYLTRANSFERASE"/>
    <property type="match status" value="1"/>
</dbReference>
<keyword evidence="6" id="KW-0694">RNA-binding</keyword>
<name>T0XU96_9ZZZZ</name>
<dbReference type="SUPFAM" id="SSF53335">
    <property type="entry name" value="S-adenosyl-L-methionine-dependent methyltransferases"/>
    <property type="match status" value="1"/>
</dbReference>
<keyword evidence="2 8" id="KW-0489">Methyltransferase</keyword>
<dbReference type="Pfam" id="PF02005">
    <property type="entry name" value="TRM"/>
    <property type="match status" value="2"/>
</dbReference>
<dbReference type="InterPro" id="IPR042296">
    <property type="entry name" value="tRNA_met_Trm1_C"/>
</dbReference>
<keyword evidence="5" id="KW-0819">tRNA processing</keyword>
<evidence type="ECO:0000256" key="4">
    <source>
        <dbReference type="ARBA" id="ARBA00022691"/>
    </source>
</evidence>
<keyword evidence="3 8" id="KW-0808">Transferase</keyword>
<evidence type="ECO:0000256" key="6">
    <source>
        <dbReference type="ARBA" id="ARBA00022884"/>
    </source>
</evidence>
<dbReference type="GO" id="GO:0002940">
    <property type="term" value="P:tRNA N2-guanine methylation"/>
    <property type="evidence" value="ECO:0007669"/>
    <property type="project" value="TreeGrafter"/>
</dbReference>
<evidence type="ECO:0000256" key="7">
    <source>
        <dbReference type="ARBA" id="ARBA00039099"/>
    </source>
</evidence>
<dbReference type="Gene3D" id="3.30.56.70">
    <property type="entry name" value="N2,N2-dimethylguanosine tRNA methyltransferase, C-terminal domain"/>
    <property type="match status" value="1"/>
</dbReference>
<sequence>LSVTATDTAVLAGPERDACLERYGARPLRTYLCREAGLRILLAHIASVAAREGQGIHPLLCYGRDHHFRIYAQLTAPGPALPIQEVPFPGYTGPPVPEGRRGGPLWTGALFDRGFLHRIEVPASAEQGPAVRAWLELLREESAVERIFYYEIGEVCKSRGLPQPPRRDRIFSSFRAAGWKVARTHFDPSGFRTDAPWAEVAALITGLLPAR</sequence>
<dbReference type="GO" id="GO:0000049">
    <property type="term" value="F:tRNA binding"/>
    <property type="evidence" value="ECO:0007669"/>
    <property type="project" value="UniProtKB-KW"/>
</dbReference>
<accession>T0XU96</accession>
<protein>
    <recommendedName>
        <fullName evidence="7">tRNA (guanine(26)-N(2))-dimethyltransferase</fullName>
        <ecNumber evidence="7">2.1.1.216</ecNumber>
    </recommendedName>
</protein>
<evidence type="ECO:0000313" key="8">
    <source>
        <dbReference type="EMBL" id="EQD26356.1"/>
    </source>
</evidence>
<dbReference type="EMBL" id="AUZY01013170">
    <property type="protein sequence ID" value="EQD26356.1"/>
    <property type="molecule type" value="Genomic_DNA"/>
</dbReference>
<dbReference type="AlphaFoldDB" id="T0XU96"/>
<proteinExistence type="predicted"/>
<reference evidence="8" key="1">
    <citation type="submission" date="2013-08" db="EMBL/GenBank/DDBJ databases">
        <authorList>
            <person name="Mendez C."/>
            <person name="Richter M."/>
            <person name="Ferrer M."/>
            <person name="Sanchez J."/>
        </authorList>
    </citation>
    <scope>NUCLEOTIDE SEQUENCE</scope>
</reference>
<dbReference type="EC" id="2.1.1.216" evidence="7"/>
<dbReference type="PANTHER" id="PTHR10631">
    <property type="entry name" value="N 2 ,N 2 -DIMETHYLGUANOSINE TRNA METHYLTRANSFERASE"/>
    <property type="match status" value="1"/>
</dbReference>
<evidence type="ECO:0000256" key="1">
    <source>
        <dbReference type="ARBA" id="ARBA00022555"/>
    </source>
</evidence>
<dbReference type="PROSITE" id="PS51626">
    <property type="entry name" value="SAM_MT_TRM1"/>
    <property type="match status" value="1"/>
</dbReference>
<dbReference type="InterPro" id="IPR029063">
    <property type="entry name" value="SAM-dependent_MTases_sf"/>
</dbReference>
<feature type="non-terminal residue" evidence="8">
    <location>
        <position position="1"/>
    </location>
</feature>
<dbReference type="Gene3D" id="3.40.50.150">
    <property type="entry name" value="Vaccinia Virus protein VP39"/>
    <property type="match status" value="1"/>
</dbReference>
<evidence type="ECO:0000256" key="5">
    <source>
        <dbReference type="ARBA" id="ARBA00022694"/>
    </source>
</evidence>